<proteinExistence type="predicted"/>
<evidence type="ECO:0000313" key="2">
    <source>
        <dbReference type="Proteomes" id="UP000271087"/>
    </source>
</evidence>
<protein>
    <submittedName>
        <fullName evidence="3">RNA-directed DNA polymerase, eukaryota, reverse transcriptase zinc-binding domain protein</fullName>
    </submittedName>
</protein>
<sequence>MSGNIPFKKFNYLMKKQKKSAMKNKDRSTEIARDAGGEGWIQTVTDVRHSPVDLSTNNNISTLIARLKVANCKDAQVKYKVVKKEMEDNSELLKTHLQKIVHHDIPSCINNEKKNEIEDEHIKKLKIYTCFAQKKSLKQRLENDNDWITETKVNKDLVNDMIEKSIENSVLTEMLLYDVRYDTAWKSNYTKKFNKGKMKVTNRAGWVLPLQRLCDK</sequence>
<evidence type="ECO:0000313" key="1">
    <source>
        <dbReference type="EMBL" id="VDK64847.1"/>
    </source>
</evidence>
<dbReference type="WBParaSite" id="nOo.2.0.1.t01754-RA">
    <property type="protein sequence ID" value="nOo.2.0.1.t01754-RA"/>
    <property type="gene ID" value="nOo.2.0.1.g01754"/>
</dbReference>
<gene>
    <name evidence="1" type="ORF">NOO_LOCUS1754</name>
</gene>
<accession>A0A182E1B8</accession>
<name>A0A182E1B8_ONCOC</name>
<dbReference type="STRING" id="42157.A0A182E1B8"/>
<reference evidence="1 2" key="2">
    <citation type="submission" date="2018-08" db="EMBL/GenBank/DDBJ databases">
        <authorList>
            <person name="Laetsch R D."/>
            <person name="Stevens L."/>
            <person name="Kumar S."/>
            <person name="Blaxter L. M."/>
        </authorList>
    </citation>
    <scope>NUCLEOTIDE SEQUENCE [LARGE SCALE GENOMIC DNA]</scope>
</reference>
<dbReference type="AlphaFoldDB" id="A0A182E1B8"/>
<dbReference type="EMBL" id="UYRW01000240">
    <property type="protein sequence ID" value="VDK64847.1"/>
    <property type="molecule type" value="Genomic_DNA"/>
</dbReference>
<organism evidence="3">
    <name type="scientific">Onchocerca ochengi</name>
    <name type="common">Filarial nematode worm</name>
    <dbReference type="NCBI Taxonomy" id="42157"/>
    <lineage>
        <taxon>Eukaryota</taxon>
        <taxon>Metazoa</taxon>
        <taxon>Ecdysozoa</taxon>
        <taxon>Nematoda</taxon>
        <taxon>Chromadorea</taxon>
        <taxon>Rhabditida</taxon>
        <taxon>Spirurina</taxon>
        <taxon>Spiruromorpha</taxon>
        <taxon>Filarioidea</taxon>
        <taxon>Onchocercidae</taxon>
        <taxon>Onchocerca</taxon>
    </lineage>
</organism>
<dbReference type="OrthoDB" id="10432920at2759"/>
<dbReference type="Proteomes" id="UP000271087">
    <property type="component" value="Unassembled WGS sequence"/>
</dbReference>
<evidence type="ECO:0000313" key="3">
    <source>
        <dbReference type="WBParaSite" id="nOo.2.0.1.t01754-RA"/>
    </source>
</evidence>
<keyword evidence="2" id="KW-1185">Reference proteome</keyword>
<reference evidence="3" key="1">
    <citation type="submission" date="2016-06" db="UniProtKB">
        <authorList>
            <consortium name="WormBaseParasite"/>
        </authorList>
    </citation>
    <scope>IDENTIFICATION</scope>
</reference>